<evidence type="ECO:0000313" key="14">
    <source>
        <dbReference type="Proteomes" id="UP000318148"/>
    </source>
</evidence>
<evidence type="ECO:0000256" key="12">
    <source>
        <dbReference type="HAMAP-Rule" id="MF_00454"/>
    </source>
</evidence>
<evidence type="ECO:0000256" key="4">
    <source>
        <dbReference type="ARBA" id="ARBA00022692"/>
    </source>
</evidence>
<keyword evidence="9 12" id="KW-0407">Ion channel</keyword>
<dbReference type="NCBIfam" id="TIGR00494">
    <property type="entry name" value="crcB"/>
    <property type="match status" value="1"/>
</dbReference>
<dbReference type="PANTHER" id="PTHR28259">
    <property type="entry name" value="FLUORIDE EXPORT PROTEIN 1-RELATED"/>
    <property type="match status" value="1"/>
</dbReference>
<comment type="function">
    <text evidence="12">Fluoride-specific ion channel. Important for reducing fluoride concentration in the cell, thus reducing its toxicity.</text>
</comment>
<dbReference type="HAMAP" id="MF_00454">
    <property type="entry name" value="FluC"/>
    <property type="match status" value="1"/>
</dbReference>
<dbReference type="InterPro" id="IPR003691">
    <property type="entry name" value="FluC"/>
</dbReference>
<comment type="catalytic activity">
    <reaction evidence="11">
        <text>fluoride(in) = fluoride(out)</text>
        <dbReference type="Rhea" id="RHEA:76159"/>
        <dbReference type="ChEBI" id="CHEBI:17051"/>
    </reaction>
    <physiologicalReaction direction="left-to-right" evidence="11">
        <dbReference type="Rhea" id="RHEA:76160"/>
    </physiologicalReaction>
</comment>
<feature type="transmembrane region" description="Helical" evidence="12">
    <location>
        <begin position="67"/>
        <end position="90"/>
    </location>
</feature>
<evidence type="ECO:0000256" key="3">
    <source>
        <dbReference type="ARBA" id="ARBA00022519"/>
    </source>
</evidence>
<evidence type="ECO:0000256" key="5">
    <source>
        <dbReference type="ARBA" id="ARBA00022989"/>
    </source>
</evidence>
<dbReference type="Proteomes" id="UP000318148">
    <property type="component" value="Unassembled WGS sequence"/>
</dbReference>
<evidence type="ECO:0000256" key="1">
    <source>
        <dbReference type="ARBA" id="ARBA00004651"/>
    </source>
</evidence>
<protein>
    <recommendedName>
        <fullName evidence="12">Fluoride-specific ion channel FluC</fullName>
    </recommendedName>
</protein>
<dbReference type="AlphaFoldDB" id="A0A520LM20"/>
<organism evidence="13 14">
    <name type="scientific">SAR92 clade bacterium</name>
    <dbReference type="NCBI Taxonomy" id="2315479"/>
    <lineage>
        <taxon>Bacteria</taxon>
        <taxon>Pseudomonadati</taxon>
        <taxon>Pseudomonadota</taxon>
        <taxon>Gammaproteobacteria</taxon>
        <taxon>Cellvibrionales</taxon>
        <taxon>Porticoccaceae</taxon>
        <taxon>SAR92 clade</taxon>
    </lineage>
</organism>
<keyword evidence="12" id="KW-0813">Transport</keyword>
<keyword evidence="4 12" id="KW-0812">Transmembrane</keyword>
<evidence type="ECO:0000256" key="7">
    <source>
        <dbReference type="ARBA" id="ARBA00023065"/>
    </source>
</evidence>
<keyword evidence="8 12" id="KW-0472">Membrane</keyword>
<feature type="transmembrane region" description="Helical" evidence="12">
    <location>
        <begin position="32"/>
        <end position="55"/>
    </location>
</feature>
<feature type="transmembrane region" description="Helical" evidence="12">
    <location>
        <begin position="96"/>
        <end position="120"/>
    </location>
</feature>
<dbReference type="EMBL" id="SHBO01000033">
    <property type="protein sequence ID" value="RZO06005.1"/>
    <property type="molecule type" value="Genomic_DNA"/>
</dbReference>
<keyword evidence="2 12" id="KW-1003">Cell membrane</keyword>
<keyword evidence="5 12" id="KW-1133">Transmembrane helix</keyword>
<comment type="similarity">
    <text evidence="10 12">Belongs to the fluoride channel Fluc/FEX (TC 1.A.43) family.</text>
</comment>
<comment type="subcellular location">
    <subcellularLocation>
        <location evidence="1 12">Cell membrane</location>
        <topology evidence="1 12">Multi-pass membrane protein</topology>
    </subcellularLocation>
</comment>
<keyword evidence="7 12" id="KW-0406">Ion transport</keyword>
<dbReference type="PANTHER" id="PTHR28259:SF1">
    <property type="entry name" value="FLUORIDE EXPORT PROTEIN 1-RELATED"/>
    <property type="match status" value="1"/>
</dbReference>
<comment type="caution">
    <text evidence="13">The sequence shown here is derived from an EMBL/GenBank/DDBJ whole genome shotgun (WGS) entry which is preliminary data.</text>
</comment>
<evidence type="ECO:0000256" key="9">
    <source>
        <dbReference type="ARBA" id="ARBA00023303"/>
    </source>
</evidence>
<reference evidence="13 14" key="1">
    <citation type="submission" date="2019-02" db="EMBL/GenBank/DDBJ databases">
        <title>Prokaryotic population dynamics and viral predation in marine succession experiment using metagenomics: the confinement effect.</title>
        <authorList>
            <person name="Haro-Moreno J.M."/>
            <person name="Rodriguez-Valera F."/>
            <person name="Lopez-Perez M."/>
        </authorList>
    </citation>
    <scope>NUCLEOTIDE SEQUENCE [LARGE SCALE GENOMIC DNA]</scope>
    <source>
        <strain evidence="13">MED-G169</strain>
    </source>
</reference>
<accession>A0A520LM20</accession>
<dbReference type="GO" id="GO:0062054">
    <property type="term" value="F:fluoride channel activity"/>
    <property type="evidence" value="ECO:0007669"/>
    <property type="project" value="UniProtKB-UniRule"/>
</dbReference>
<sequence>MTKILVIALGGAIGSVARYLIANSVDLTPGKFPFLTLSINAFGSFMMGVAFVILVEKSLFPSEIRDFVIIGFLSAFTTFSTFAFEVYFLFQNQNIVLALLYIMLSVLLCCLLLFLGIYFVRLI</sequence>
<keyword evidence="3" id="KW-0997">Cell inner membrane</keyword>
<evidence type="ECO:0000256" key="8">
    <source>
        <dbReference type="ARBA" id="ARBA00023136"/>
    </source>
</evidence>
<dbReference type="GO" id="GO:0140114">
    <property type="term" value="P:cellular detoxification of fluoride"/>
    <property type="evidence" value="ECO:0007669"/>
    <property type="project" value="UniProtKB-UniRule"/>
</dbReference>
<dbReference type="GO" id="GO:0005886">
    <property type="term" value="C:plasma membrane"/>
    <property type="evidence" value="ECO:0007669"/>
    <property type="project" value="UniProtKB-SubCell"/>
</dbReference>
<evidence type="ECO:0000256" key="10">
    <source>
        <dbReference type="ARBA" id="ARBA00035120"/>
    </source>
</evidence>
<comment type="caution">
    <text evidence="12">Lacks conserved residue(s) required for the propagation of feature annotation.</text>
</comment>
<evidence type="ECO:0000256" key="6">
    <source>
        <dbReference type="ARBA" id="ARBA00023053"/>
    </source>
</evidence>
<evidence type="ECO:0000256" key="11">
    <source>
        <dbReference type="ARBA" id="ARBA00035585"/>
    </source>
</evidence>
<dbReference type="Pfam" id="PF02537">
    <property type="entry name" value="CRCB"/>
    <property type="match status" value="1"/>
</dbReference>
<keyword evidence="6" id="KW-0915">Sodium</keyword>
<name>A0A520LM20_9GAMM</name>
<gene>
    <name evidence="12 13" type="primary">crcB</name>
    <name evidence="12" type="synonym">fluC</name>
    <name evidence="13" type="ORF">EVB02_02975</name>
</gene>
<evidence type="ECO:0000256" key="2">
    <source>
        <dbReference type="ARBA" id="ARBA00022475"/>
    </source>
</evidence>
<evidence type="ECO:0000313" key="13">
    <source>
        <dbReference type="EMBL" id="RZO06005.1"/>
    </source>
</evidence>
<proteinExistence type="inferred from homology"/>